<evidence type="ECO:0000313" key="1">
    <source>
        <dbReference type="EMBL" id="KAI8566741.1"/>
    </source>
</evidence>
<keyword evidence="2" id="KW-1185">Reference proteome</keyword>
<evidence type="ECO:0000313" key="2">
    <source>
        <dbReference type="Proteomes" id="UP001062846"/>
    </source>
</evidence>
<dbReference type="Proteomes" id="UP001062846">
    <property type="component" value="Chromosome 2"/>
</dbReference>
<proteinExistence type="predicted"/>
<gene>
    <name evidence="1" type="ORF">RHMOL_Rhmol02G0065400</name>
</gene>
<sequence>MALKMLFVVWKVLLICTLLLAFQVAARELLRTPNSLVPQTSPIERLRRRDNPWGHNP</sequence>
<protein>
    <submittedName>
        <fullName evidence="1">Uncharacterized protein</fullName>
    </submittedName>
</protein>
<comment type="caution">
    <text evidence="1">The sequence shown here is derived from an EMBL/GenBank/DDBJ whole genome shotgun (WGS) entry which is preliminary data.</text>
</comment>
<organism evidence="1 2">
    <name type="scientific">Rhododendron molle</name>
    <name type="common">Chinese azalea</name>
    <name type="synonym">Azalea mollis</name>
    <dbReference type="NCBI Taxonomy" id="49168"/>
    <lineage>
        <taxon>Eukaryota</taxon>
        <taxon>Viridiplantae</taxon>
        <taxon>Streptophyta</taxon>
        <taxon>Embryophyta</taxon>
        <taxon>Tracheophyta</taxon>
        <taxon>Spermatophyta</taxon>
        <taxon>Magnoliopsida</taxon>
        <taxon>eudicotyledons</taxon>
        <taxon>Gunneridae</taxon>
        <taxon>Pentapetalae</taxon>
        <taxon>asterids</taxon>
        <taxon>Ericales</taxon>
        <taxon>Ericaceae</taxon>
        <taxon>Ericoideae</taxon>
        <taxon>Rhodoreae</taxon>
        <taxon>Rhododendron</taxon>
    </lineage>
</organism>
<reference evidence="1" key="1">
    <citation type="submission" date="2022-02" db="EMBL/GenBank/DDBJ databases">
        <title>Plant Genome Project.</title>
        <authorList>
            <person name="Zhang R.-G."/>
        </authorList>
    </citation>
    <scope>NUCLEOTIDE SEQUENCE</scope>
    <source>
        <strain evidence="1">AT1</strain>
    </source>
</reference>
<accession>A0ACC0PMA3</accession>
<name>A0ACC0PMA3_RHOML</name>
<dbReference type="EMBL" id="CM046389">
    <property type="protein sequence ID" value="KAI8566741.1"/>
    <property type="molecule type" value="Genomic_DNA"/>
</dbReference>